<sequence length="369" mass="41514">MLRKISLVAFLALSISCSSDNEADFAPIQTGTFPFDLTVLATAPNLDSRLHQYQIQLIEGQTRPSSVTDLTDELGLDLDLRVQVEGAVVTFHDLIDCKVWRKNVITDERAAWTDFFNNDGECFYNPIFISSQEKLLNFHVDCPDSFYTINSYDTQSENTADIEIPPLYLLFDDIFVAGEFLFVKYEDDNSDRWLDIYDLENSQKVTTLDINTFDTYATSGDRLYLIAGAGAYTIFNIRNRQVEATVADSNLGWVSGFAHANLLGNKMATDVFYPQPSNLVKTPAIYDFGSNKLRSFDLQQFRTVLADESIILGSVHDYVVDLESEIVAISYSYGDVGGLQKHRLTFVTFDGEIIASTALEQTPYRLISN</sequence>
<proteinExistence type="predicted"/>
<name>A0ABW3CVG9_9FLAO</name>
<dbReference type="EMBL" id="JBHTJH010000004">
    <property type="protein sequence ID" value="MFD0861505.1"/>
    <property type="molecule type" value="Genomic_DNA"/>
</dbReference>
<dbReference type="PROSITE" id="PS51257">
    <property type="entry name" value="PROKAR_LIPOPROTEIN"/>
    <property type="match status" value="1"/>
</dbReference>
<feature type="signal peptide" evidence="1">
    <location>
        <begin position="1"/>
        <end position="23"/>
    </location>
</feature>
<dbReference type="RefSeq" id="WP_386404651.1">
    <property type="nucleotide sequence ID" value="NZ_JBHTJH010000004.1"/>
</dbReference>
<keyword evidence="3" id="KW-1185">Reference proteome</keyword>
<organism evidence="2 3">
    <name type="scientific">Sungkyunkwania multivorans</name>
    <dbReference type="NCBI Taxonomy" id="1173618"/>
    <lineage>
        <taxon>Bacteria</taxon>
        <taxon>Pseudomonadati</taxon>
        <taxon>Bacteroidota</taxon>
        <taxon>Flavobacteriia</taxon>
        <taxon>Flavobacteriales</taxon>
        <taxon>Flavobacteriaceae</taxon>
        <taxon>Sungkyunkwania</taxon>
    </lineage>
</organism>
<feature type="chain" id="PRO_5047029922" evidence="1">
    <location>
        <begin position="24"/>
        <end position="369"/>
    </location>
</feature>
<evidence type="ECO:0000313" key="2">
    <source>
        <dbReference type="EMBL" id="MFD0861505.1"/>
    </source>
</evidence>
<evidence type="ECO:0000313" key="3">
    <source>
        <dbReference type="Proteomes" id="UP001596978"/>
    </source>
</evidence>
<protein>
    <submittedName>
        <fullName evidence="2">Uncharacterized protein</fullName>
    </submittedName>
</protein>
<gene>
    <name evidence="2" type="ORF">ACFQ1M_04750</name>
</gene>
<evidence type="ECO:0000256" key="1">
    <source>
        <dbReference type="SAM" id="SignalP"/>
    </source>
</evidence>
<keyword evidence="1" id="KW-0732">Signal</keyword>
<comment type="caution">
    <text evidence="2">The sequence shown here is derived from an EMBL/GenBank/DDBJ whole genome shotgun (WGS) entry which is preliminary data.</text>
</comment>
<reference evidence="3" key="1">
    <citation type="journal article" date="2019" name="Int. J. Syst. Evol. Microbiol.">
        <title>The Global Catalogue of Microorganisms (GCM) 10K type strain sequencing project: providing services to taxonomists for standard genome sequencing and annotation.</title>
        <authorList>
            <consortium name="The Broad Institute Genomics Platform"/>
            <consortium name="The Broad Institute Genome Sequencing Center for Infectious Disease"/>
            <person name="Wu L."/>
            <person name="Ma J."/>
        </authorList>
    </citation>
    <scope>NUCLEOTIDE SEQUENCE [LARGE SCALE GENOMIC DNA]</scope>
    <source>
        <strain evidence="3">CCUG 62952</strain>
    </source>
</reference>
<dbReference type="Proteomes" id="UP001596978">
    <property type="component" value="Unassembled WGS sequence"/>
</dbReference>
<accession>A0ABW3CVG9</accession>